<accession>A0A834VAJ9</accession>
<evidence type="ECO:0000313" key="14">
    <source>
        <dbReference type="EnsemblMetazoa" id="KAF7490422.1"/>
    </source>
</evidence>
<feature type="region of interest" description="Disordered" evidence="10">
    <location>
        <begin position="813"/>
        <end position="836"/>
    </location>
</feature>
<dbReference type="PANTHER" id="PTHR19229">
    <property type="entry name" value="ATP-BINDING CASSETTE TRANSPORTER SUBFAMILY A ABCA"/>
    <property type="match status" value="1"/>
</dbReference>
<feature type="transmembrane region" description="Helical" evidence="11">
    <location>
        <begin position="377"/>
        <end position="394"/>
    </location>
</feature>
<feature type="transmembrane region" description="Helical" evidence="11">
    <location>
        <begin position="1227"/>
        <end position="1251"/>
    </location>
</feature>
<evidence type="ECO:0000259" key="12">
    <source>
        <dbReference type="PROSITE" id="PS50893"/>
    </source>
</evidence>
<dbReference type="InterPro" id="IPR056264">
    <property type="entry name" value="R2_ABCA1-4-like"/>
</dbReference>
<evidence type="ECO:0000256" key="2">
    <source>
        <dbReference type="ARBA" id="ARBA00008869"/>
    </source>
</evidence>
<dbReference type="PANTHER" id="PTHR19229:SF250">
    <property type="entry name" value="ABC TRANSPORTER DOMAIN-CONTAINING PROTEIN-RELATED"/>
    <property type="match status" value="1"/>
</dbReference>
<evidence type="ECO:0000313" key="13">
    <source>
        <dbReference type="EMBL" id="KAF7490422.1"/>
    </source>
</evidence>
<dbReference type="SMART" id="SM00382">
    <property type="entry name" value="AAA"/>
    <property type="match status" value="2"/>
</dbReference>
<keyword evidence="5" id="KW-0677">Repeat</keyword>
<dbReference type="Proteomes" id="UP000070412">
    <property type="component" value="Unassembled WGS sequence"/>
</dbReference>
<feature type="transmembrane region" description="Helical" evidence="11">
    <location>
        <begin position="1120"/>
        <end position="1146"/>
    </location>
</feature>
<dbReference type="GO" id="GO:0005319">
    <property type="term" value="F:lipid transporter activity"/>
    <property type="evidence" value="ECO:0007669"/>
    <property type="project" value="TreeGrafter"/>
</dbReference>
<dbReference type="CDD" id="cd03263">
    <property type="entry name" value="ABC_subfamily_A"/>
    <property type="match status" value="2"/>
</dbReference>
<proteinExistence type="inferred from homology"/>
<dbReference type="GO" id="GO:0016887">
    <property type="term" value="F:ATP hydrolysis activity"/>
    <property type="evidence" value="ECO:0007669"/>
    <property type="project" value="InterPro"/>
</dbReference>
<dbReference type="InterPro" id="IPR013525">
    <property type="entry name" value="ABC2_TM"/>
</dbReference>
<name>A0A834VAJ9_SARSC</name>
<sequence>MWSSLDKLSLLLWKNFKLKIRHPWITFFEMGLPTLFSIILLMVRTFVTFDRFDNPTFYPKLSIADNEFLYGHTVLFAPNNSDVNEIMKIFETLTNSSLKVQGFDNEDELVRFYLESKSNYINTGVIFNSIKQNETYDFKIRLPFAPKSNVNDFTMEKVQEFTPSDDYGGPPAYAENGFLFLQHFITRALAYYHNRDEAKKFYEQLDLNVQRFPYPPYKNDIFLFALKFIFPTIMMVSLIYPFVNLTKNIVREKEARLKEAMKMMGLKDWMHWSSWFIDSLFWNTLSIAVITLMFCIELKPDNAIISHSNPFIVFLFLFLYVISSIMFCFLLSTFFTNPNIAGIVAGAMYFFAFMPYFQTQNDYDRTTFADKIAISSLFNTNLGLGCLLLTVWETRHMGVQFSNLDHPASLTDKLTFAHIIMMFIIDSIIYLLAALYISNVFPGRYGLPKKWNYFLTKSYWFGKPKPSKNSLPNHLQLETIYENNDYNHKNYYVAGMKLQNLTKTYQKNKIKALSNFNLTMSENEITVLLGHNGAGKTTLMSILCGLIPPTSGSVWINGYHLEDEIDSIRKSLGVCPQFDILFNHLTVEEHLWLFCKLKDVDEQRIPSQIDRMIKLLDFESKRRSQAYTLSGGMKRKLSVGIALIGDSKVVLLDEATSGMDVSARRFIWDLLSQEKENRTILLSTHFMEEADVLGDQIAIVENGQLKCSGSPMELKKKYGLGYLLTFAVREDKVDYEILNNLIKSHVHHSRALTSIGNEMTFSLPETESNKFENLFSVIEGNHEKLGIINFGISVTTLEEVFLRVCRTFQNGRSETPKKRKNLDDQSRKSSSSDDLDEIDFNYNDKLNQSVIEKIRENSLELNNGLAHTFQTLFGLFVKKLMFTRRNLFTLVAEFFLPAALLACNVLIGRQNSNKSIASPALELKIDDYEQLRTTIFHSGSERTNQLAELYRKSFEESASPSRRILNEKIFDSNTIEKNSLDYLVDFGSKREDLYNLYYLFAIILNESSKKTIEIIAMFNNQAYHTSAQSIRLIDELILRWIMKNEQFKLKVWNEPFQRRATSDVTINALGFDFTIQISISHCVQFSLSFMLASFIIFLVKERALHFKHIQKISGLSSFKYWLSNFIIDYIFYLISSVLMCTVLYVLNVEVYSSMKEQFYLFTIFAANGFASLPLVYLFSLCFSSSETAYVRLSLYILMLGTITFFLVIILQIPSLKLLKLSKTLETIFIFIFPIFNTSNSIYIVASNYLALDLCLSKFSYKGFVVDIQKVCKSDHASILGLLMVCCKDKCGDKCLSFEENQWVWSKPGIGRNIVAFFLQFIAGCLFLAFFESNLVKKFRWRKQTPHYDKSNFEEDVVEERLRIQQTSLPTLCKTDSMIVKNIRKNYGNFEAVRDISFGVKHGECFGVLGENGAGKTTLFKMITGYETITSGEVFINGIDIRENMTEIYKYIGYCPQFDGLLEHLTGRETLRIISRIRGIKENFIDSQIEVLSELLRFRNTSIIKSKAIAAERNAIVGNPLITFLDEPTTGVDPVSRRCLWNAINLVRSSGSSLVLTSHSMEECEALCNRLTIMVHGKMTCLGSPLHLKEKYGAGYIVQIRLKLSDSNESLIELVKILNSFMQNNFQNCFCDAKHNNSVVYRIESNENKLSALFGRIEQYKSSLMIEDYSIYQTSLERIFLSFVRKR</sequence>
<feature type="transmembrane region" description="Helical" evidence="11">
    <location>
        <begin position="221"/>
        <end position="243"/>
    </location>
</feature>
<keyword evidence="15" id="KW-1185">Reference proteome</keyword>
<evidence type="ECO:0000256" key="9">
    <source>
        <dbReference type="ARBA" id="ARBA00023136"/>
    </source>
</evidence>
<dbReference type="PROSITE" id="PS50893">
    <property type="entry name" value="ABC_TRANSPORTER_2"/>
    <property type="match status" value="2"/>
</dbReference>
<protein>
    <submittedName>
        <fullName evidence="13">ATP-binding cassette sub-family A member 3</fullName>
    </submittedName>
</protein>
<evidence type="ECO:0000256" key="10">
    <source>
        <dbReference type="SAM" id="MobiDB-lite"/>
    </source>
</evidence>
<evidence type="ECO:0000256" key="7">
    <source>
        <dbReference type="ARBA" id="ARBA00022840"/>
    </source>
</evidence>
<evidence type="ECO:0000256" key="3">
    <source>
        <dbReference type="ARBA" id="ARBA00022448"/>
    </source>
</evidence>
<feature type="transmembrane region" description="Helical" evidence="11">
    <location>
        <begin position="20"/>
        <end position="43"/>
    </location>
</feature>
<gene>
    <name evidence="13" type="ORF">SSS_5888</name>
</gene>
<feature type="transmembrane region" description="Helical" evidence="11">
    <location>
        <begin position="1158"/>
        <end position="1182"/>
    </location>
</feature>
<organism evidence="13">
    <name type="scientific">Sarcoptes scabiei</name>
    <name type="common">Itch mite</name>
    <name type="synonym">Acarus scabiei</name>
    <dbReference type="NCBI Taxonomy" id="52283"/>
    <lineage>
        <taxon>Eukaryota</taxon>
        <taxon>Metazoa</taxon>
        <taxon>Ecdysozoa</taxon>
        <taxon>Arthropoda</taxon>
        <taxon>Chelicerata</taxon>
        <taxon>Arachnida</taxon>
        <taxon>Acari</taxon>
        <taxon>Acariformes</taxon>
        <taxon>Sarcoptiformes</taxon>
        <taxon>Astigmata</taxon>
        <taxon>Psoroptidia</taxon>
        <taxon>Sarcoptoidea</taxon>
        <taxon>Sarcoptidae</taxon>
        <taxon>Sarcoptinae</taxon>
        <taxon>Sarcoptes</taxon>
    </lineage>
</organism>
<dbReference type="Pfam" id="PF00005">
    <property type="entry name" value="ABC_tran"/>
    <property type="match status" value="2"/>
</dbReference>
<feature type="transmembrane region" description="Helical" evidence="11">
    <location>
        <begin position="310"/>
        <end position="334"/>
    </location>
</feature>
<reference evidence="14" key="3">
    <citation type="submission" date="2022-06" db="UniProtKB">
        <authorList>
            <consortium name="EnsemblMetazoa"/>
        </authorList>
    </citation>
    <scope>IDENTIFICATION</scope>
</reference>
<dbReference type="InterPro" id="IPR026082">
    <property type="entry name" value="ABCA"/>
</dbReference>
<reference evidence="13" key="2">
    <citation type="submission" date="2020-01" db="EMBL/GenBank/DDBJ databases">
        <authorList>
            <person name="Korhonen P.K.K."/>
            <person name="Guangxu M.G."/>
            <person name="Wang T.W."/>
            <person name="Stroehlein A.J.S."/>
            <person name="Young N.D."/>
            <person name="Ang C.-S.A."/>
            <person name="Fernando D.W.F."/>
            <person name="Lu H.L."/>
            <person name="Taylor S.T."/>
            <person name="Ehtesham M.E.M."/>
            <person name="Najaraj S.H.N."/>
            <person name="Harsha G.H.G."/>
            <person name="Madugundu A.M."/>
            <person name="Renuse S.R."/>
            <person name="Holt D.H."/>
            <person name="Pandey A.P."/>
            <person name="Papenfuss A.P."/>
            <person name="Gasser R.B.G."/>
            <person name="Fischer K.F."/>
        </authorList>
    </citation>
    <scope>NUCLEOTIDE SEQUENCE</scope>
    <source>
        <strain evidence="13">SSS_KF_BRIS2020</strain>
    </source>
</reference>
<dbReference type="OrthoDB" id="6512918at2759"/>
<evidence type="ECO:0000256" key="4">
    <source>
        <dbReference type="ARBA" id="ARBA00022692"/>
    </source>
</evidence>
<dbReference type="InterPro" id="IPR003593">
    <property type="entry name" value="AAA+_ATPase"/>
</dbReference>
<evidence type="ECO:0000313" key="15">
    <source>
        <dbReference type="Proteomes" id="UP000070412"/>
    </source>
</evidence>
<feature type="compositionally biased region" description="Basic and acidic residues" evidence="10">
    <location>
        <begin position="821"/>
        <end position="831"/>
    </location>
</feature>
<evidence type="ECO:0000256" key="8">
    <source>
        <dbReference type="ARBA" id="ARBA00022989"/>
    </source>
</evidence>
<dbReference type="FunFam" id="3.40.50.300:FF:000298">
    <property type="entry name" value="ATP-binding cassette sub-family A member 12"/>
    <property type="match status" value="1"/>
</dbReference>
<keyword evidence="6" id="KW-0547">Nucleotide-binding</keyword>
<dbReference type="EnsemblMetazoa" id="SSS_5888s_mrna">
    <property type="protein sequence ID" value="KAF7490422.1"/>
    <property type="gene ID" value="SSS_5888"/>
</dbReference>
<dbReference type="FunFam" id="3.40.50.300:FF:000335">
    <property type="entry name" value="ATP binding cassette subfamily A member 5"/>
    <property type="match status" value="1"/>
</dbReference>
<keyword evidence="3" id="KW-0813">Transport</keyword>
<dbReference type="GO" id="GO:0005524">
    <property type="term" value="F:ATP binding"/>
    <property type="evidence" value="ECO:0007669"/>
    <property type="project" value="UniProtKB-KW"/>
</dbReference>
<dbReference type="EMBL" id="WVUK01000062">
    <property type="protein sequence ID" value="KAF7490422.1"/>
    <property type="molecule type" value="Genomic_DNA"/>
</dbReference>
<dbReference type="Pfam" id="PF23321">
    <property type="entry name" value="R1_ABCA1"/>
    <property type="match status" value="1"/>
</dbReference>
<feature type="transmembrane region" description="Helical" evidence="11">
    <location>
        <begin position="1083"/>
        <end position="1099"/>
    </location>
</feature>
<feature type="transmembrane region" description="Helical" evidence="11">
    <location>
        <begin position="414"/>
        <end position="437"/>
    </location>
</feature>
<keyword evidence="8 11" id="KW-1133">Transmembrane helix</keyword>
<feature type="transmembrane region" description="Helical" evidence="11">
    <location>
        <begin position="280"/>
        <end position="298"/>
    </location>
</feature>
<evidence type="ECO:0000256" key="1">
    <source>
        <dbReference type="ARBA" id="ARBA00004141"/>
    </source>
</evidence>
<dbReference type="Pfam" id="PF12698">
    <property type="entry name" value="ABC2_membrane_3"/>
    <property type="match status" value="2"/>
</dbReference>
<dbReference type="InterPro" id="IPR027417">
    <property type="entry name" value="P-loop_NTPase"/>
</dbReference>
<comment type="similarity">
    <text evidence="2">Belongs to the ABC transporter superfamily. ABCA family.</text>
</comment>
<feature type="transmembrane region" description="Helical" evidence="11">
    <location>
        <begin position="1194"/>
        <end position="1215"/>
    </location>
</feature>
<evidence type="ECO:0000256" key="11">
    <source>
        <dbReference type="SAM" id="Phobius"/>
    </source>
</evidence>
<feature type="transmembrane region" description="Helical" evidence="11">
    <location>
        <begin position="887"/>
        <end position="907"/>
    </location>
</feature>
<dbReference type="PROSITE" id="PS00211">
    <property type="entry name" value="ABC_TRANSPORTER_1"/>
    <property type="match status" value="1"/>
</dbReference>
<dbReference type="GO" id="GO:0016020">
    <property type="term" value="C:membrane"/>
    <property type="evidence" value="ECO:0007669"/>
    <property type="project" value="UniProtKB-SubCell"/>
</dbReference>
<evidence type="ECO:0000256" key="5">
    <source>
        <dbReference type="ARBA" id="ARBA00022737"/>
    </source>
</evidence>
<reference evidence="15" key="1">
    <citation type="journal article" date="2020" name="PLoS Negl. Trop. Dis.">
        <title>High-quality nuclear genome for Sarcoptes scabiei-A critical resource for a neglected parasite.</title>
        <authorList>
            <person name="Korhonen P.K."/>
            <person name="Gasser R.B."/>
            <person name="Ma G."/>
            <person name="Wang T."/>
            <person name="Stroehlein A.J."/>
            <person name="Young N.D."/>
            <person name="Ang C.S."/>
            <person name="Fernando D.D."/>
            <person name="Lu H.C."/>
            <person name="Taylor S."/>
            <person name="Reynolds S.L."/>
            <person name="Mofiz E."/>
            <person name="Najaraj S.H."/>
            <person name="Gowda H."/>
            <person name="Madugundu A."/>
            <person name="Renuse S."/>
            <person name="Holt D."/>
            <person name="Pandey A."/>
            <person name="Papenfuss A.T."/>
            <person name="Fischer K."/>
        </authorList>
    </citation>
    <scope>NUCLEOTIDE SEQUENCE [LARGE SCALE GENOMIC DNA]</scope>
</reference>
<keyword evidence="4 11" id="KW-0812">Transmembrane</keyword>
<keyword evidence="9 11" id="KW-0472">Membrane</keyword>
<evidence type="ECO:0000256" key="6">
    <source>
        <dbReference type="ARBA" id="ARBA00022741"/>
    </source>
</evidence>
<feature type="domain" description="ABC transporter" evidence="12">
    <location>
        <begin position="496"/>
        <end position="727"/>
    </location>
</feature>
<comment type="subcellular location">
    <subcellularLocation>
        <location evidence="1">Membrane</location>
        <topology evidence="1">Multi-pass membrane protein</topology>
    </subcellularLocation>
</comment>
<dbReference type="Gene3D" id="3.40.50.300">
    <property type="entry name" value="P-loop containing nucleotide triphosphate hydrolases"/>
    <property type="match status" value="2"/>
</dbReference>
<dbReference type="InterPro" id="IPR017871">
    <property type="entry name" value="ABC_transporter-like_CS"/>
</dbReference>
<feature type="domain" description="ABC transporter" evidence="12">
    <location>
        <begin position="1377"/>
        <end position="1600"/>
    </location>
</feature>
<feature type="transmembrane region" description="Helical" evidence="11">
    <location>
        <begin position="340"/>
        <end position="357"/>
    </location>
</feature>
<feature type="transmembrane region" description="Helical" evidence="11">
    <location>
        <begin position="1313"/>
        <end position="1330"/>
    </location>
</feature>
<dbReference type="GO" id="GO:0140359">
    <property type="term" value="F:ABC-type transporter activity"/>
    <property type="evidence" value="ECO:0007669"/>
    <property type="project" value="InterPro"/>
</dbReference>
<dbReference type="InterPro" id="IPR003439">
    <property type="entry name" value="ABC_transporter-like_ATP-bd"/>
</dbReference>
<keyword evidence="7 13" id="KW-0067">ATP-binding</keyword>
<dbReference type="SUPFAM" id="SSF52540">
    <property type="entry name" value="P-loop containing nucleoside triphosphate hydrolases"/>
    <property type="match status" value="2"/>
</dbReference>